<keyword evidence="3" id="KW-1185">Reference proteome</keyword>
<evidence type="ECO:0000313" key="3">
    <source>
        <dbReference type="Proteomes" id="UP000294688"/>
    </source>
</evidence>
<gene>
    <name evidence="2" type="primary">90</name>
    <name evidence="2" type="ORF">SEA_REFUGE_90</name>
</gene>
<dbReference type="KEGG" id="vg:64871403"/>
<dbReference type="RefSeq" id="YP_010061787.1">
    <property type="nucleotide sequence ID" value="NC_054786.1"/>
</dbReference>
<evidence type="ECO:0000313" key="2">
    <source>
        <dbReference type="EMBL" id="QBP31107.1"/>
    </source>
</evidence>
<dbReference type="InterPro" id="IPR055697">
    <property type="entry name" value="DUF7273"/>
</dbReference>
<organism evidence="2 3">
    <name type="scientific">Mycobacterium phage Refuge</name>
    <dbReference type="NCBI Taxonomy" id="2517967"/>
    <lineage>
        <taxon>Viruses</taxon>
        <taxon>Duplodnaviria</taxon>
        <taxon>Heunggongvirae</taxon>
        <taxon>Uroviricota</taxon>
        <taxon>Caudoviricetes</taxon>
        <taxon>Refugevirus</taxon>
        <taxon>Refugevirus refuge</taxon>
    </lineage>
</organism>
<evidence type="ECO:0000259" key="1">
    <source>
        <dbReference type="Pfam" id="PF23938"/>
    </source>
</evidence>
<sequence length="68" mass="7402">MSYLTPTEHDQRWDLSSELWTVSEELAIDGKPCNAEACAQLAIAVKNGEANILLAQGLLGHYENMIGA</sequence>
<name>A0A482JBF6_9CAUD</name>
<protein>
    <recommendedName>
        <fullName evidence="1">DUF7273 domain-containing protein</fullName>
    </recommendedName>
</protein>
<reference evidence="2 3" key="1">
    <citation type="submission" date="2019-02" db="EMBL/GenBank/DDBJ databases">
        <authorList>
            <person name="Borges K.M."/>
            <person name="Daniels K.G."/>
            <person name="Guerrette L.R."/>
            <person name="Hannigan S.R."/>
            <person name="Hodsdon B.M."/>
            <person name="Krystek B.N."/>
            <person name="Paluszek M.C."/>
            <person name="Pettit J.E."/>
            <person name="Riccardi S.G."/>
            <person name="Rossignol A."/>
            <person name="Verrell S.C."/>
            <person name="Divens A.M."/>
            <person name="Garlena R.A."/>
            <person name="Russell D.A."/>
            <person name="Pope W.H."/>
            <person name="Jacobs-Sera D."/>
            <person name="Hatfull G.F."/>
        </authorList>
    </citation>
    <scope>NUCLEOTIDE SEQUENCE [LARGE SCALE GENOMIC DNA]</scope>
</reference>
<accession>A0A482JBF6</accession>
<dbReference type="EMBL" id="MK494113">
    <property type="protein sequence ID" value="QBP31107.1"/>
    <property type="molecule type" value="Genomic_DNA"/>
</dbReference>
<dbReference type="GeneID" id="64871403"/>
<dbReference type="Proteomes" id="UP000294688">
    <property type="component" value="Segment"/>
</dbReference>
<feature type="domain" description="DUF7273" evidence="1">
    <location>
        <begin position="5"/>
        <end position="68"/>
    </location>
</feature>
<dbReference type="Pfam" id="PF23938">
    <property type="entry name" value="DUF7273"/>
    <property type="match status" value="1"/>
</dbReference>
<proteinExistence type="predicted"/>